<dbReference type="AlphaFoldDB" id="A0A6M8B652"/>
<accession>A0A6M8B652</accession>
<feature type="region of interest" description="Disordered" evidence="7">
    <location>
        <begin position="81"/>
        <end position="161"/>
    </location>
</feature>
<sequence length="161" mass="16626">MSAAVCKDVTQRFDDLTALDSVSLEVRTGEILGIIGPNGAGKTTLLSRIEGLAKPTAGSIKVLDLNPIADAHALSLRTGVQPQQAALPPRLKVGEAPESLSEIEGVTEVERGHSATASASASRETASRSTTGARTSTARPSRTTAGSEAPKGRFKPVRLAL</sequence>
<evidence type="ECO:0000256" key="7">
    <source>
        <dbReference type="SAM" id="MobiDB-lite"/>
    </source>
</evidence>
<feature type="compositionally biased region" description="Basic residues" evidence="7">
    <location>
        <begin position="152"/>
        <end position="161"/>
    </location>
</feature>
<evidence type="ECO:0000256" key="6">
    <source>
        <dbReference type="ARBA" id="ARBA00023251"/>
    </source>
</evidence>
<dbReference type="GO" id="GO:0046677">
    <property type="term" value="P:response to antibiotic"/>
    <property type="evidence" value="ECO:0007669"/>
    <property type="project" value="UniProtKB-KW"/>
</dbReference>
<feature type="domain" description="ABC transporter" evidence="8">
    <location>
        <begin position="19"/>
        <end position="114"/>
    </location>
</feature>
<evidence type="ECO:0000256" key="1">
    <source>
        <dbReference type="ARBA" id="ARBA00004202"/>
    </source>
</evidence>
<comment type="similarity">
    <text evidence="2">Belongs to the ABC transporter superfamily.</text>
</comment>
<gene>
    <name evidence="9" type="ORF">HPC72_07840</name>
</gene>
<keyword evidence="6" id="KW-0046">Antibiotic resistance</keyword>
<dbReference type="GO" id="GO:0005886">
    <property type="term" value="C:plasma membrane"/>
    <property type="evidence" value="ECO:0007669"/>
    <property type="project" value="UniProtKB-SubCell"/>
</dbReference>
<dbReference type="KEGG" id="amam:HPC72_07840"/>
<evidence type="ECO:0000313" key="10">
    <source>
        <dbReference type="Proteomes" id="UP000504752"/>
    </source>
</evidence>
<evidence type="ECO:0000256" key="5">
    <source>
        <dbReference type="ARBA" id="ARBA00022840"/>
    </source>
</evidence>
<organism evidence="9 10">
    <name type="scientific">Actinomyces marmotae</name>
    <dbReference type="NCBI Taxonomy" id="2737173"/>
    <lineage>
        <taxon>Bacteria</taxon>
        <taxon>Bacillati</taxon>
        <taxon>Actinomycetota</taxon>
        <taxon>Actinomycetes</taxon>
        <taxon>Actinomycetales</taxon>
        <taxon>Actinomycetaceae</taxon>
        <taxon>Actinomyces</taxon>
    </lineage>
</organism>
<dbReference type="GO" id="GO:0016887">
    <property type="term" value="F:ATP hydrolysis activity"/>
    <property type="evidence" value="ECO:0007669"/>
    <property type="project" value="InterPro"/>
</dbReference>
<evidence type="ECO:0000256" key="2">
    <source>
        <dbReference type="ARBA" id="ARBA00005417"/>
    </source>
</evidence>
<dbReference type="InterPro" id="IPR050763">
    <property type="entry name" value="ABC_transporter_ATP-binding"/>
</dbReference>
<feature type="compositionally biased region" description="Low complexity" evidence="7">
    <location>
        <begin position="114"/>
        <end position="145"/>
    </location>
</feature>
<evidence type="ECO:0000256" key="3">
    <source>
        <dbReference type="ARBA" id="ARBA00022448"/>
    </source>
</evidence>
<dbReference type="SUPFAM" id="SSF52540">
    <property type="entry name" value="P-loop containing nucleoside triphosphate hydrolases"/>
    <property type="match status" value="1"/>
</dbReference>
<comment type="subcellular location">
    <subcellularLocation>
        <location evidence="1">Cell membrane</location>
        <topology evidence="1">Peripheral membrane protein</topology>
    </subcellularLocation>
</comment>
<proteinExistence type="inferred from homology"/>
<protein>
    <submittedName>
        <fullName evidence="9">ATP-binding cassette domain-containing protein</fullName>
    </submittedName>
</protein>
<dbReference type="EMBL" id="CP053642">
    <property type="protein sequence ID" value="QKD80137.1"/>
    <property type="molecule type" value="Genomic_DNA"/>
</dbReference>
<evidence type="ECO:0000256" key="4">
    <source>
        <dbReference type="ARBA" id="ARBA00022741"/>
    </source>
</evidence>
<dbReference type="InterPro" id="IPR027417">
    <property type="entry name" value="P-loop_NTPase"/>
</dbReference>
<dbReference type="Pfam" id="PF00005">
    <property type="entry name" value="ABC_tran"/>
    <property type="match status" value="1"/>
</dbReference>
<dbReference type="InterPro" id="IPR003439">
    <property type="entry name" value="ABC_transporter-like_ATP-bd"/>
</dbReference>
<dbReference type="PANTHER" id="PTHR42711">
    <property type="entry name" value="ABC TRANSPORTER ATP-BINDING PROTEIN"/>
    <property type="match status" value="1"/>
</dbReference>
<dbReference type="Proteomes" id="UP000504752">
    <property type="component" value="Chromosome"/>
</dbReference>
<dbReference type="RefSeq" id="WP_159522286.1">
    <property type="nucleotide sequence ID" value="NZ_CP053642.1"/>
</dbReference>
<evidence type="ECO:0000259" key="8">
    <source>
        <dbReference type="Pfam" id="PF00005"/>
    </source>
</evidence>
<keyword evidence="3" id="KW-0813">Transport</keyword>
<keyword evidence="5 9" id="KW-0067">ATP-binding</keyword>
<dbReference type="GO" id="GO:0005524">
    <property type="term" value="F:ATP binding"/>
    <property type="evidence" value="ECO:0007669"/>
    <property type="project" value="UniProtKB-KW"/>
</dbReference>
<name>A0A6M8B652_9ACTO</name>
<evidence type="ECO:0000313" key="9">
    <source>
        <dbReference type="EMBL" id="QKD80137.1"/>
    </source>
</evidence>
<keyword evidence="4" id="KW-0547">Nucleotide-binding</keyword>
<reference evidence="9 10" key="1">
    <citation type="submission" date="2020-05" db="EMBL/GenBank/DDBJ databases">
        <title>Actinomyces sp. zg-325.</title>
        <authorList>
            <person name="Yang C."/>
        </authorList>
    </citation>
    <scope>NUCLEOTIDE SEQUENCE [LARGE SCALE GENOMIC DNA]</scope>
    <source>
        <strain evidence="10">zg-325</strain>
    </source>
</reference>
<keyword evidence="10" id="KW-1185">Reference proteome</keyword>
<dbReference type="PANTHER" id="PTHR42711:SF5">
    <property type="entry name" value="ABC TRANSPORTER ATP-BINDING PROTEIN NATA"/>
    <property type="match status" value="1"/>
</dbReference>
<dbReference type="Gene3D" id="3.40.50.300">
    <property type="entry name" value="P-loop containing nucleotide triphosphate hydrolases"/>
    <property type="match status" value="1"/>
</dbReference>